<proteinExistence type="predicted"/>
<evidence type="ECO:0000259" key="2">
    <source>
        <dbReference type="Pfam" id="PF10077"/>
    </source>
</evidence>
<dbReference type="EMBL" id="CP031598">
    <property type="protein sequence ID" value="QEW24517.1"/>
    <property type="molecule type" value="Genomic_DNA"/>
</dbReference>
<feature type="chain" id="PRO_5010437474" description="DUF2314 domain-containing protein" evidence="1">
    <location>
        <begin position="21"/>
        <end position="163"/>
    </location>
</feature>
<dbReference type="STRING" id="540747.SAMN04488031_10789"/>
<keyword evidence="1" id="KW-0732">Signal</keyword>
<name>A0A0T5P9K9_9RHOB</name>
<sequence>MKPFSALLALTLLLAAPLRADENVTHFADTDPVMNAAIDQAQDTLPLFVRNAFDGDRLASPDALVKVAFEVGTDWVEVIWVEQLGKVGPNWIGRLANDPIYMDGLAYGDPVAFTTEQIYDWVYHIGDRAYGSYTTRVILEGLDTEARAQVRATLSDRPLPPGW</sequence>
<evidence type="ECO:0000313" key="3">
    <source>
        <dbReference type="EMBL" id="KRS17722.1"/>
    </source>
</evidence>
<dbReference type="AlphaFoldDB" id="A0A0T5P9K9"/>
<keyword evidence="5" id="KW-1185">Reference proteome</keyword>
<reference evidence="4 6" key="2">
    <citation type="submission" date="2018-08" db="EMBL/GenBank/DDBJ databases">
        <title>Genetic Globetrotter - A new plasmid hitch-hiking vast phylogenetic and geographic distances.</title>
        <authorList>
            <person name="Vollmers J."/>
            <person name="Petersen J."/>
        </authorList>
    </citation>
    <scope>NUCLEOTIDE SEQUENCE [LARGE SCALE GENOMIC DNA]</scope>
    <source>
        <strain evidence="4 6">DSM 26383</strain>
    </source>
</reference>
<dbReference type="InterPro" id="IPR018756">
    <property type="entry name" value="DUF2314"/>
</dbReference>
<evidence type="ECO:0000256" key="1">
    <source>
        <dbReference type="SAM" id="SignalP"/>
    </source>
</evidence>
<dbReference type="RefSeq" id="WP_057816370.1">
    <property type="nucleotide sequence ID" value="NZ_CP031598.1"/>
</dbReference>
<dbReference type="PATRIC" id="fig|540747.5.peg.5386"/>
<protein>
    <recommendedName>
        <fullName evidence="2">DUF2314 domain-containing protein</fullName>
    </recommendedName>
</protein>
<reference evidence="3 5" key="1">
    <citation type="submission" date="2015-04" db="EMBL/GenBank/DDBJ databases">
        <title>The draft genome sequence of Roseovarius indicus B108T.</title>
        <authorList>
            <person name="Li G."/>
            <person name="Lai Q."/>
            <person name="Shao Z."/>
            <person name="Yan P."/>
        </authorList>
    </citation>
    <scope>NUCLEOTIDE SEQUENCE [LARGE SCALE GENOMIC DNA]</scope>
    <source>
        <strain evidence="3 5">B108</strain>
    </source>
</reference>
<dbReference type="Pfam" id="PF10077">
    <property type="entry name" value="DUF2314"/>
    <property type="match status" value="1"/>
</dbReference>
<feature type="domain" description="DUF2314" evidence="2">
    <location>
        <begin position="31"/>
        <end position="150"/>
    </location>
</feature>
<dbReference type="Proteomes" id="UP000325785">
    <property type="component" value="Chromosome"/>
</dbReference>
<evidence type="ECO:0000313" key="5">
    <source>
        <dbReference type="Proteomes" id="UP000051401"/>
    </source>
</evidence>
<accession>A0A0T5P9K9</accession>
<organism evidence="3 5">
    <name type="scientific">Roseovarius indicus</name>
    <dbReference type="NCBI Taxonomy" id="540747"/>
    <lineage>
        <taxon>Bacteria</taxon>
        <taxon>Pseudomonadati</taxon>
        <taxon>Pseudomonadota</taxon>
        <taxon>Alphaproteobacteria</taxon>
        <taxon>Rhodobacterales</taxon>
        <taxon>Roseobacteraceae</taxon>
        <taxon>Roseovarius</taxon>
    </lineage>
</organism>
<dbReference type="Proteomes" id="UP000051401">
    <property type="component" value="Unassembled WGS sequence"/>
</dbReference>
<evidence type="ECO:0000313" key="4">
    <source>
        <dbReference type="EMBL" id="QEW24517.1"/>
    </source>
</evidence>
<dbReference type="KEGG" id="rid:RIdsm_00297"/>
<evidence type="ECO:0000313" key="6">
    <source>
        <dbReference type="Proteomes" id="UP000325785"/>
    </source>
</evidence>
<gene>
    <name evidence="4" type="ORF">RIdsm_00297</name>
    <name evidence="3" type="ORF">XM52_12030</name>
</gene>
<dbReference type="OrthoDB" id="121776at2"/>
<feature type="signal peptide" evidence="1">
    <location>
        <begin position="1"/>
        <end position="20"/>
    </location>
</feature>
<dbReference type="EMBL" id="LAXI01000006">
    <property type="protein sequence ID" value="KRS17722.1"/>
    <property type="molecule type" value="Genomic_DNA"/>
</dbReference>